<dbReference type="FunFam" id="3.40.50.11040:FF:000002">
    <property type="entry name" value="RNA cytidine acetyltransferase"/>
    <property type="match status" value="1"/>
</dbReference>
<dbReference type="STRING" id="1884261.A0A5C3QAJ1"/>
<dbReference type="Gene3D" id="3.40.630.30">
    <property type="match status" value="1"/>
</dbReference>
<dbReference type="InterPro" id="IPR013562">
    <property type="entry name" value="TmcA/NAT10_N"/>
</dbReference>
<name>A0A5C3QAJ1_9AGAR</name>
<gene>
    <name evidence="9" type="primary">NAT10</name>
    <name evidence="15" type="ORF">BDV98DRAFT_650985</name>
</gene>
<dbReference type="InterPro" id="IPR027417">
    <property type="entry name" value="P-loop_NTPase"/>
</dbReference>
<evidence type="ECO:0000256" key="5">
    <source>
        <dbReference type="ARBA" id="ARBA00022741"/>
    </source>
</evidence>
<dbReference type="GO" id="GO:0051392">
    <property type="term" value="F:tRNA cytidine N4-acetyltransferase activity"/>
    <property type="evidence" value="ECO:0007669"/>
    <property type="project" value="RHEA"/>
</dbReference>
<comment type="subcellular location">
    <subcellularLocation>
        <location evidence="1 9">Nucleus</location>
        <location evidence="1 9">Nucleolus</location>
    </subcellularLocation>
</comment>
<feature type="domain" description="Possible tRNA binding" evidence="14">
    <location>
        <begin position="900"/>
        <end position="1025"/>
    </location>
</feature>
<dbReference type="InterPro" id="IPR032672">
    <property type="entry name" value="TmcA/NAT10/Kre33"/>
</dbReference>
<dbReference type="InterPro" id="IPR000182">
    <property type="entry name" value="GNAT_dom"/>
</dbReference>
<keyword evidence="16" id="KW-1185">Reference proteome</keyword>
<organism evidence="15 16">
    <name type="scientific">Pterulicium gracile</name>
    <dbReference type="NCBI Taxonomy" id="1884261"/>
    <lineage>
        <taxon>Eukaryota</taxon>
        <taxon>Fungi</taxon>
        <taxon>Dikarya</taxon>
        <taxon>Basidiomycota</taxon>
        <taxon>Agaricomycotina</taxon>
        <taxon>Agaricomycetes</taxon>
        <taxon>Agaricomycetidae</taxon>
        <taxon>Agaricales</taxon>
        <taxon>Pleurotineae</taxon>
        <taxon>Pterulaceae</taxon>
        <taxon>Pterulicium</taxon>
    </lineage>
</organism>
<keyword evidence="6 9" id="KW-0067">ATP-binding</keyword>
<proteinExistence type="inferred from homology"/>
<evidence type="ECO:0000256" key="2">
    <source>
        <dbReference type="ARBA" id="ARBA00022552"/>
    </source>
</evidence>
<dbReference type="EMBL" id="ML178836">
    <property type="protein sequence ID" value="TFK99044.1"/>
    <property type="molecule type" value="Genomic_DNA"/>
</dbReference>
<feature type="binding site" evidence="9">
    <location>
        <position position="477"/>
    </location>
    <ligand>
        <name>ATP</name>
        <dbReference type="ChEBI" id="CHEBI:30616"/>
    </ligand>
</feature>
<dbReference type="GO" id="GO:0000049">
    <property type="term" value="F:tRNA binding"/>
    <property type="evidence" value="ECO:0007669"/>
    <property type="project" value="TreeGrafter"/>
</dbReference>
<feature type="region of interest" description="Disordered" evidence="10">
    <location>
        <begin position="431"/>
        <end position="466"/>
    </location>
</feature>
<feature type="binding site" evidence="9">
    <location>
        <begin position="645"/>
        <end position="651"/>
    </location>
    <ligand>
        <name>acetyl-CoA</name>
        <dbReference type="ChEBI" id="CHEBI:57288"/>
    </ligand>
</feature>
<comment type="subunit">
    <text evidence="9">Interacts with TAN1.</text>
</comment>
<comment type="catalytic activity">
    <reaction evidence="9">
        <text>a cytidine in 18S rRNA + acetyl-CoA + ATP + H2O = an N(4)-acetylcytidine in 18S rRNA + ADP + phosphate + CoA + H(+)</text>
        <dbReference type="Rhea" id="RHEA:51424"/>
        <dbReference type="Rhea" id="RHEA-COMP:13575"/>
        <dbReference type="Rhea" id="RHEA-COMP:13576"/>
        <dbReference type="ChEBI" id="CHEBI:15377"/>
        <dbReference type="ChEBI" id="CHEBI:15378"/>
        <dbReference type="ChEBI" id="CHEBI:30616"/>
        <dbReference type="ChEBI" id="CHEBI:43474"/>
        <dbReference type="ChEBI" id="CHEBI:57287"/>
        <dbReference type="ChEBI" id="CHEBI:57288"/>
        <dbReference type="ChEBI" id="CHEBI:74900"/>
        <dbReference type="ChEBI" id="CHEBI:82748"/>
        <dbReference type="ChEBI" id="CHEBI:456216"/>
    </reaction>
</comment>
<evidence type="ECO:0000259" key="14">
    <source>
        <dbReference type="Pfam" id="PF13725"/>
    </source>
</evidence>
<dbReference type="GO" id="GO:0030686">
    <property type="term" value="C:90S preribosome"/>
    <property type="evidence" value="ECO:0007669"/>
    <property type="project" value="TreeGrafter"/>
</dbReference>
<feature type="binding site" evidence="9">
    <location>
        <begin position="284"/>
        <end position="293"/>
    </location>
    <ligand>
        <name>ATP</name>
        <dbReference type="ChEBI" id="CHEBI:30616"/>
    </ligand>
</feature>
<dbReference type="Gene3D" id="3.40.50.300">
    <property type="entry name" value="P-loop containing nucleotide triphosphate hydrolases"/>
    <property type="match status" value="1"/>
</dbReference>
<feature type="domain" description="N-acetyltransferase" evidence="13">
    <location>
        <begin position="535"/>
        <end position="764"/>
    </location>
</feature>
<keyword evidence="7 9" id="KW-0539">Nucleus</keyword>
<dbReference type="InterPro" id="IPR033688">
    <property type="entry name" value="NAT10"/>
</dbReference>
<evidence type="ECO:0000313" key="16">
    <source>
        <dbReference type="Proteomes" id="UP000305067"/>
    </source>
</evidence>
<evidence type="ECO:0000259" key="13">
    <source>
        <dbReference type="Pfam" id="PF13718"/>
    </source>
</evidence>
<dbReference type="GO" id="GO:0005524">
    <property type="term" value="F:ATP binding"/>
    <property type="evidence" value="ECO:0007669"/>
    <property type="project" value="UniProtKB-UniRule"/>
</dbReference>
<keyword evidence="2 9" id="KW-0698">rRNA processing</keyword>
<dbReference type="InterPro" id="IPR027992">
    <property type="entry name" value="tRNA_bind_dom"/>
</dbReference>
<dbReference type="Proteomes" id="UP000305067">
    <property type="component" value="Unassembled WGS sequence"/>
</dbReference>
<comment type="function">
    <text evidence="9">RNA cytidine acetyltransferase with specificity toward both 18S rRNA and tRNAs. Catalyzes the formation of N(4)-acetylcytidine (ac4C) in 18S rRNA. Required for early nucleolar cleavages of precursor rRNA at sites A0, A1 and A2 during 18S rRNA synthesis. Catalyzes the formation of ac4C in serine and leucine tRNAs. Requires the tRNA-binding adapter protein TAN1 for full tRNA acetyltransferase activity but not for 18S rRNA acetylation.</text>
</comment>
<dbReference type="GO" id="GO:0051391">
    <property type="term" value="P:tRNA acetylation"/>
    <property type="evidence" value="ECO:0007669"/>
    <property type="project" value="UniProtKB-UniRule"/>
</dbReference>
<dbReference type="PANTHER" id="PTHR10925:SF5">
    <property type="entry name" value="RNA CYTIDINE ACETYLTRANSFERASE"/>
    <property type="match status" value="1"/>
</dbReference>
<feature type="domain" description="Possible tRNA binding" evidence="14">
    <location>
        <begin position="774"/>
        <end position="878"/>
    </location>
</feature>
<evidence type="ECO:0000256" key="4">
    <source>
        <dbReference type="ARBA" id="ARBA00022694"/>
    </source>
</evidence>
<dbReference type="PANTHER" id="PTHR10925">
    <property type="entry name" value="N-ACETYLTRANSFERASE 10"/>
    <property type="match status" value="1"/>
</dbReference>
<dbReference type="GO" id="GO:1990883">
    <property type="term" value="F:18S rRNA cytidine N-acetyltransferase activity"/>
    <property type="evidence" value="ECO:0007669"/>
    <property type="project" value="TreeGrafter"/>
</dbReference>
<dbReference type="HAMAP" id="MF_03211">
    <property type="entry name" value="RNA_acetyltr_Nat10"/>
    <property type="match status" value="1"/>
</dbReference>
<feature type="binding site" evidence="9">
    <location>
        <position position="737"/>
    </location>
    <ligand>
        <name>acetyl-CoA</name>
        <dbReference type="ChEBI" id="CHEBI:57288"/>
    </ligand>
</feature>
<feature type="compositionally biased region" description="Basic and acidic residues" evidence="10">
    <location>
        <begin position="1057"/>
        <end position="1066"/>
    </location>
</feature>
<evidence type="ECO:0000313" key="15">
    <source>
        <dbReference type="EMBL" id="TFK99044.1"/>
    </source>
</evidence>
<dbReference type="InterPro" id="IPR007807">
    <property type="entry name" value="TcmA/NAT10_helicase"/>
</dbReference>
<evidence type="ECO:0000256" key="7">
    <source>
        <dbReference type="ARBA" id="ARBA00023242"/>
    </source>
</evidence>
<dbReference type="OrthoDB" id="10067491at2759"/>
<evidence type="ECO:0000256" key="3">
    <source>
        <dbReference type="ARBA" id="ARBA00022679"/>
    </source>
</evidence>
<feature type="compositionally biased region" description="Low complexity" evidence="10">
    <location>
        <begin position="433"/>
        <end position="451"/>
    </location>
</feature>
<dbReference type="GO" id="GO:1904812">
    <property type="term" value="P:rRNA acetylation involved in maturation of SSU-rRNA"/>
    <property type="evidence" value="ECO:0007669"/>
    <property type="project" value="InterPro"/>
</dbReference>
<reference evidence="15 16" key="1">
    <citation type="journal article" date="2019" name="Nat. Ecol. Evol.">
        <title>Megaphylogeny resolves global patterns of mushroom evolution.</title>
        <authorList>
            <person name="Varga T."/>
            <person name="Krizsan K."/>
            <person name="Foldi C."/>
            <person name="Dima B."/>
            <person name="Sanchez-Garcia M."/>
            <person name="Sanchez-Ramirez S."/>
            <person name="Szollosi G.J."/>
            <person name="Szarkandi J.G."/>
            <person name="Papp V."/>
            <person name="Albert L."/>
            <person name="Andreopoulos W."/>
            <person name="Angelini C."/>
            <person name="Antonin V."/>
            <person name="Barry K.W."/>
            <person name="Bougher N.L."/>
            <person name="Buchanan P."/>
            <person name="Buyck B."/>
            <person name="Bense V."/>
            <person name="Catcheside P."/>
            <person name="Chovatia M."/>
            <person name="Cooper J."/>
            <person name="Damon W."/>
            <person name="Desjardin D."/>
            <person name="Finy P."/>
            <person name="Geml J."/>
            <person name="Haridas S."/>
            <person name="Hughes K."/>
            <person name="Justo A."/>
            <person name="Karasinski D."/>
            <person name="Kautmanova I."/>
            <person name="Kiss B."/>
            <person name="Kocsube S."/>
            <person name="Kotiranta H."/>
            <person name="LaButti K.M."/>
            <person name="Lechner B.E."/>
            <person name="Liimatainen K."/>
            <person name="Lipzen A."/>
            <person name="Lukacs Z."/>
            <person name="Mihaltcheva S."/>
            <person name="Morgado L.N."/>
            <person name="Niskanen T."/>
            <person name="Noordeloos M.E."/>
            <person name="Ohm R.A."/>
            <person name="Ortiz-Santana B."/>
            <person name="Ovrebo C."/>
            <person name="Racz N."/>
            <person name="Riley R."/>
            <person name="Savchenko A."/>
            <person name="Shiryaev A."/>
            <person name="Soop K."/>
            <person name="Spirin V."/>
            <person name="Szebenyi C."/>
            <person name="Tomsovsky M."/>
            <person name="Tulloss R.E."/>
            <person name="Uehling J."/>
            <person name="Grigoriev I.V."/>
            <person name="Vagvolgyi C."/>
            <person name="Papp T."/>
            <person name="Martin F.M."/>
            <person name="Miettinen O."/>
            <person name="Hibbett D.S."/>
            <person name="Nagy L.G."/>
        </authorList>
    </citation>
    <scope>NUCLEOTIDE SEQUENCE [LARGE SCALE GENOMIC DNA]</scope>
    <source>
        <strain evidence="15 16">CBS 309.79</strain>
    </source>
</reference>
<evidence type="ECO:0000256" key="6">
    <source>
        <dbReference type="ARBA" id="ARBA00022840"/>
    </source>
</evidence>
<keyword evidence="3 9" id="KW-0808">Transferase</keyword>
<dbReference type="Gene3D" id="3.40.50.11040">
    <property type="match status" value="1"/>
</dbReference>
<keyword evidence="5 9" id="KW-0547">Nucleotide-binding</keyword>
<keyword evidence="8 9" id="KW-0012">Acyltransferase</keyword>
<sequence length="1083" mass="119100">MRKQLDPRIPTLISNNVAKNHRSFIVLVGDKGRDQVVNLHYLLSQARVSARPSVLWCYKKDLGFTSHRKKREAKIKRDVKRGIREVNDQNPFEIFVTVTDIRYTYYKESDKILGNTYGMCILQDFEAITPNLLARTIETVEGGGLVVLLLKTMTSLKQLYTMTMDVHSRYRTSSHDDVVARFNERFILSLGSCESCLLLDDELNVLPISRGKDISPLPSGSSSKAAAIDPELKTLQESLSETKPAGDLVKLAKTLDQAQAILTFIEAIVEKTLSSTVTLTAGRGRGKSAALGLSIAAALAHGYSNIFVTSPSPENLKTVFEFIFKGMDALGYEEHLDYDIMQSTNPEFNNAIVRVNIFRDHRQTIQYIQPQDAHVLGQAELVIIDEAAAIPLPLVRNLLGPYLVFMASTINGYEGTGRSLSLKLIQQLRESTRQGTSTSTSTEETATTSSSSKKKSLQKAAPKSRSLREVKLTTPIRYASGDDVEKWLNGLLCLDAALPPSSSAGCPHPSKCELYMVSRDTLFSYHPASEQFLQRLMALSFASHYKNSPNDLQLLSDAPAHHLFVLLPPVSEDQNTLPEPLVVLQVAMEGEISKGVVMEGLRRGRGGGAGGDMIPWVMSSQFNEPSFASLSGARVVRIATNPEFGGMGYGARALQALDAYYSGQYMNLDEVDKPKPSYPSSAAIPDGADLHNETLKVRGAMEMPPLLQRLSERKPEKLDWLGVSYGITSQLLRFWKRAGYVPLYVRQTPNELTGEYTCVMVRGLSTVPNEELGWLGDFAIDFRQRFLSLLSYQFREFTSAMALSILEAVDVGVRKADGSGMSKVLTTTELAMNFSPYDIKRLESYANNMVDYHAILDMLPTLARLYFQNHLGISASLASSDDHEEQQSGEAVQGLMLNNVVQRSILLSMGLQRKTVEDISAELTPLPVSQILALFVKIVRKFTTRLQDIQKAGVVATGDVPPLNATARIGGGGLQQSIEEELDEAGEAALREDEERREQQREAIGSLDLRKFAIDDTSMDWSAAEAQVKRGGKSVLSVRSNKDASSSAAAGGKKRKADGDGDDAGKKKTRRGKGAKGGRKGDE</sequence>
<evidence type="ECO:0000256" key="1">
    <source>
        <dbReference type="ARBA" id="ARBA00004604"/>
    </source>
</evidence>
<comment type="catalytic activity">
    <reaction evidence="9">
        <text>a cytidine in tRNA + acetyl-CoA + ATP + H2O = an N(4)-acetylcytidine in tRNA + ADP + phosphate + CoA + H(+)</text>
        <dbReference type="Rhea" id="RHEA:53876"/>
        <dbReference type="Rhea" id="RHEA-COMP:13670"/>
        <dbReference type="Rhea" id="RHEA-COMP:13671"/>
        <dbReference type="ChEBI" id="CHEBI:15377"/>
        <dbReference type="ChEBI" id="CHEBI:15378"/>
        <dbReference type="ChEBI" id="CHEBI:30616"/>
        <dbReference type="ChEBI" id="CHEBI:43474"/>
        <dbReference type="ChEBI" id="CHEBI:57287"/>
        <dbReference type="ChEBI" id="CHEBI:57288"/>
        <dbReference type="ChEBI" id="CHEBI:74900"/>
        <dbReference type="ChEBI" id="CHEBI:82748"/>
        <dbReference type="ChEBI" id="CHEBI:456216"/>
    </reaction>
</comment>
<protein>
    <recommendedName>
        <fullName evidence="9">RNA cytidine acetyltransferase</fullName>
        <ecNumber evidence="9">2.3.1.-</ecNumber>
    </recommendedName>
    <alternativeName>
        <fullName evidence="9">18S rRNA cytosine acetyltransferase</fullName>
    </alternativeName>
</protein>
<feature type="domain" description="TmcA/NAT10 N-terminal" evidence="12">
    <location>
        <begin position="8"/>
        <end position="200"/>
    </location>
</feature>
<feature type="region of interest" description="Disordered" evidence="10">
    <location>
        <begin position="1028"/>
        <end position="1083"/>
    </location>
</feature>
<dbReference type="Pfam" id="PF05127">
    <property type="entry name" value="NAT10_TcmA_helicase"/>
    <property type="match status" value="1"/>
</dbReference>
<accession>A0A5C3QAJ1</accession>
<dbReference type="AlphaFoldDB" id="A0A5C3QAJ1"/>
<evidence type="ECO:0000256" key="9">
    <source>
        <dbReference type="HAMAP-Rule" id="MF_03211"/>
    </source>
</evidence>
<keyword evidence="4 9" id="KW-0819">tRNA processing</keyword>
<dbReference type="EC" id="2.3.1.-" evidence="9"/>
<evidence type="ECO:0000259" key="11">
    <source>
        <dbReference type="Pfam" id="PF05127"/>
    </source>
</evidence>
<feature type="compositionally biased region" description="Basic residues" evidence="10">
    <location>
        <begin position="1067"/>
        <end position="1083"/>
    </location>
</feature>
<evidence type="ECO:0000259" key="12">
    <source>
        <dbReference type="Pfam" id="PF08351"/>
    </source>
</evidence>
<evidence type="ECO:0000256" key="10">
    <source>
        <dbReference type="SAM" id="MobiDB-lite"/>
    </source>
</evidence>
<comment type="similarity">
    <text evidence="9">Belongs to the RNA cytidine acetyltransferase family. NAT10 subfamily.</text>
</comment>
<feature type="binding site" evidence="9">
    <location>
        <begin position="638"/>
        <end position="640"/>
    </location>
    <ligand>
        <name>acetyl-CoA</name>
        <dbReference type="ChEBI" id="CHEBI:57288"/>
    </ligand>
</feature>
<evidence type="ECO:0000256" key="8">
    <source>
        <dbReference type="ARBA" id="ARBA00023315"/>
    </source>
</evidence>
<dbReference type="Pfam" id="PF13718">
    <property type="entry name" value="GNAT_acetyltr_2"/>
    <property type="match status" value="1"/>
</dbReference>
<dbReference type="Pfam" id="PF08351">
    <property type="entry name" value="TmcA_N"/>
    <property type="match status" value="1"/>
</dbReference>
<feature type="domain" description="TcmA/NAT10 helicase" evidence="11">
    <location>
        <begin position="279"/>
        <end position="495"/>
    </location>
</feature>
<dbReference type="GO" id="GO:0005730">
    <property type="term" value="C:nucleolus"/>
    <property type="evidence" value="ECO:0007669"/>
    <property type="project" value="UniProtKB-SubCell"/>
</dbReference>
<dbReference type="Pfam" id="PF13725">
    <property type="entry name" value="tRNA_bind_2"/>
    <property type="match status" value="2"/>
</dbReference>